<keyword evidence="2" id="KW-1185">Reference proteome</keyword>
<evidence type="ECO:0000313" key="2">
    <source>
        <dbReference type="Proteomes" id="UP001597273"/>
    </source>
</evidence>
<evidence type="ECO:0000313" key="1">
    <source>
        <dbReference type="EMBL" id="MFD1862879.1"/>
    </source>
</evidence>
<dbReference type="EMBL" id="JBHUFW010000005">
    <property type="protein sequence ID" value="MFD1862879.1"/>
    <property type="molecule type" value="Genomic_DNA"/>
</dbReference>
<comment type="caution">
    <text evidence="1">The sequence shown here is derived from an EMBL/GenBank/DDBJ whole genome shotgun (WGS) entry which is preliminary data.</text>
</comment>
<dbReference type="Proteomes" id="UP001597273">
    <property type="component" value="Unassembled WGS sequence"/>
</dbReference>
<organism evidence="1 2">
    <name type="scientific">Planococcus chinensis</name>
    <dbReference type="NCBI Taxonomy" id="272917"/>
    <lineage>
        <taxon>Bacteria</taxon>
        <taxon>Bacillati</taxon>
        <taxon>Bacillota</taxon>
        <taxon>Bacilli</taxon>
        <taxon>Bacillales</taxon>
        <taxon>Caryophanaceae</taxon>
        <taxon>Planococcus</taxon>
    </lineage>
</organism>
<reference evidence="2" key="1">
    <citation type="journal article" date="2019" name="Int. J. Syst. Evol. Microbiol.">
        <title>The Global Catalogue of Microorganisms (GCM) 10K type strain sequencing project: providing services to taxonomists for standard genome sequencing and annotation.</title>
        <authorList>
            <consortium name="The Broad Institute Genomics Platform"/>
            <consortium name="The Broad Institute Genome Sequencing Center for Infectious Disease"/>
            <person name="Wu L."/>
            <person name="Ma J."/>
        </authorList>
    </citation>
    <scope>NUCLEOTIDE SEQUENCE [LARGE SCALE GENOMIC DNA]</scope>
    <source>
        <strain evidence="2">CGMCC 1.15475</strain>
    </source>
</reference>
<sequence>MALRKLQRILYKSDRFFGDVRAVRNGTIGKRIGRRMANRVVQRLLSRIFR</sequence>
<name>A0ABW4QHU3_9BACL</name>
<proteinExistence type="predicted"/>
<accession>A0ABW4QHU3</accession>
<dbReference type="RefSeq" id="WP_377339697.1">
    <property type="nucleotide sequence ID" value="NZ_JBHUFW010000005.1"/>
</dbReference>
<protein>
    <submittedName>
        <fullName evidence="1">Uncharacterized protein</fullName>
    </submittedName>
</protein>
<gene>
    <name evidence="1" type="ORF">ACFSDB_08040</name>
</gene>